<dbReference type="KEGG" id="kpf:IX53_07535"/>
<dbReference type="Pfam" id="PF04205">
    <property type="entry name" value="FMN_bind"/>
    <property type="match status" value="1"/>
</dbReference>
<dbReference type="InterPro" id="IPR007329">
    <property type="entry name" value="FMN-bd"/>
</dbReference>
<proteinExistence type="predicted"/>
<name>A0A0G2ZDQ3_9BACT</name>
<dbReference type="STRING" id="1330330.IX53_07535"/>
<dbReference type="Proteomes" id="UP000035159">
    <property type="component" value="Chromosome"/>
</dbReference>
<dbReference type="Gene3D" id="3.90.1010.20">
    <property type="match status" value="1"/>
</dbReference>
<dbReference type="SMART" id="SM00900">
    <property type="entry name" value="FMN_bind"/>
    <property type="match status" value="1"/>
</dbReference>
<accession>A0A0G2ZDQ3</accession>
<sequence>MKKLVKRVVIVFIVTFVLFGIFVASKMFLEISRVRKEAAAIEFSELELSKLEDGDYYGSYSLGLISAKVRVSVSNGKIDNIEIVEHITGKGKKAEDIVEAVIDEQSVMVDTISGATYSSKIILKAIENAVNNPE</sequence>
<evidence type="ECO:0000259" key="1">
    <source>
        <dbReference type="SMART" id="SM00900"/>
    </source>
</evidence>
<dbReference type="PATRIC" id="fig|1330330.3.peg.1525"/>
<dbReference type="EMBL" id="CP011232">
    <property type="protein sequence ID" value="AKI97689.1"/>
    <property type="molecule type" value="Genomic_DNA"/>
</dbReference>
<evidence type="ECO:0000313" key="3">
    <source>
        <dbReference type="Proteomes" id="UP000035159"/>
    </source>
</evidence>
<reference evidence="2 3" key="1">
    <citation type="submission" date="2015-04" db="EMBL/GenBank/DDBJ databases">
        <title>Complete Genome Sequence of Kosmotoga pacifica SLHLJ1.</title>
        <authorList>
            <person name="Jiang L.J."/>
            <person name="Shao Z.Z."/>
            <person name="Jebbar M."/>
        </authorList>
    </citation>
    <scope>NUCLEOTIDE SEQUENCE [LARGE SCALE GENOMIC DNA]</scope>
    <source>
        <strain evidence="2 3">SLHLJ1</strain>
    </source>
</reference>
<keyword evidence="3" id="KW-1185">Reference proteome</keyword>
<dbReference type="AlphaFoldDB" id="A0A0G2ZDQ3"/>
<dbReference type="GO" id="GO:0010181">
    <property type="term" value="F:FMN binding"/>
    <property type="evidence" value="ECO:0007669"/>
    <property type="project" value="InterPro"/>
</dbReference>
<evidence type="ECO:0000313" key="2">
    <source>
        <dbReference type="EMBL" id="AKI97689.1"/>
    </source>
</evidence>
<organism evidence="2 3">
    <name type="scientific">Kosmotoga pacifica</name>
    <dbReference type="NCBI Taxonomy" id="1330330"/>
    <lineage>
        <taxon>Bacteria</taxon>
        <taxon>Thermotogati</taxon>
        <taxon>Thermotogota</taxon>
        <taxon>Thermotogae</taxon>
        <taxon>Kosmotogales</taxon>
        <taxon>Kosmotogaceae</taxon>
        <taxon>Kosmotoga</taxon>
    </lineage>
</organism>
<dbReference type="RefSeq" id="WP_047754824.1">
    <property type="nucleotide sequence ID" value="NZ_CAJUHA010000017.1"/>
</dbReference>
<feature type="domain" description="FMN-binding" evidence="1">
    <location>
        <begin position="63"/>
        <end position="133"/>
    </location>
</feature>
<protein>
    <submittedName>
        <fullName evidence="2">FMN-binding protein</fullName>
    </submittedName>
</protein>
<dbReference type="OrthoDB" id="47659at2"/>
<gene>
    <name evidence="2" type="ORF">IX53_07535</name>
</gene>
<dbReference type="GO" id="GO:0016020">
    <property type="term" value="C:membrane"/>
    <property type="evidence" value="ECO:0007669"/>
    <property type="project" value="InterPro"/>
</dbReference>